<dbReference type="Pfam" id="PF00176">
    <property type="entry name" value="SNF2-rel_dom"/>
    <property type="match status" value="1"/>
</dbReference>
<evidence type="ECO:0000256" key="5">
    <source>
        <dbReference type="ARBA" id="ARBA00022840"/>
    </source>
</evidence>
<feature type="compositionally biased region" description="Acidic residues" evidence="7">
    <location>
        <begin position="212"/>
        <end position="230"/>
    </location>
</feature>
<dbReference type="InterPro" id="IPR044567">
    <property type="entry name" value="CLSY/DRD1"/>
</dbReference>
<dbReference type="InterPro" id="IPR038718">
    <property type="entry name" value="SNF2-like_sf"/>
</dbReference>
<reference evidence="10 11" key="1">
    <citation type="submission" date="2024-01" db="EMBL/GenBank/DDBJ databases">
        <title>A telomere-to-telomere, gap-free genome of sweet tea (Lithocarpus litseifolius).</title>
        <authorList>
            <person name="Zhou J."/>
        </authorList>
    </citation>
    <scope>NUCLEOTIDE SEQUENCE [LARGE SCALE GENOMIC DNA]</scope>
    <source>
        <strain evidence="10">Zhou-2022a</strain>
        <tissue evidence="10">Leaf</tissue>
    </source>
</reference>
<evidence type="ECO:0000259" key="9">
    <source>
        <dbReference type="PROSITE" id="PS51194"/>
    </source>
</evidence>
<feature type="compositionally biased region" description="Basic and acidic residues" evidence="7">
    <location>
        <begin position="250"/>
        <end position="260"/>
    </location>
</feature>
<dbReference type="PROSITE" id="PS51194">
    <property type="entry name" value="HELICASE_CTER"/>
    <property type="match status" value="1"/>
</dbReference>
<sequence>MDTIASRTRQRQALWLPISTRTRNRQVLKSEFLGVEEDKRKKRKEINGVDWTGRNRKKYKGFVSENEMRLGAESSDTNFICIDGNEKNDLSDEKGLKESCGLNSDSGDKLLCDDLDAVADLGEEAKDVHNDGGCEEVENVDMNRGSGRPKGAVFGVKRRIDGLDMWIDLDFVDDNANLRRVSQRTRSHFHSKWDKKETKLGTLSCPIIVDEEEASKENNSDEGGDLSDDVGDFKVVSTRKKLKTNKSKGKRVEKIDDKGENPVQESAPSRDADSNPPAAEMTLPLKFTFGVEEEPEPPEKTEEEKELDRLWDELDYCLRLTEIDSDDPDKVEETDKVDRATLCPFRGDHDLILDEQIGLLCRYCSYVAQEIKDITLPSSNFRLRKLGWKDSREMNRSHSDELKSQDSGSAFNSGCDPEVPAEGTVWDIIPNLKTYMYPHQCEGFEFIWKNIAGGIHLEKLKNQTTYAGGSGCIISHAPGTGKTCLTISFLQTYLKLYPTCRPLIIAPCNMFQTWENEFKKWGFDIPFHNLSHPKLSGKDDIRKSMMNSWKHEKSILWMSYTLYEELTARDYDFRKMLLDDPGLVVLDEGHIPRNENSLIFQVLSNIKTEKRIILSGTPFQNNFEELYNSLCLARPKFAREKGKWDALTSSFTNITNENVKKEKLKRVRDMIDPFVHVHKGSILQEKLPGLRDSLVILHPTQLQKSLLQDLKNDYGTTKNHLKYDHYKSLISVHPSLLLKCGKEEFPSNKHKKLERLRLNAEVGVKTKFLIEFIRLSMALKEKVLVFSQHLEPLSLIMDQLQSHFGWTEGNEVLYMDGKMEIMQRQSSINVFNDPISEAKVLFASTRACSEGINLVGASRVVLLDVVWNPAVERQAVCRAYRLGQKKVVYIYHLIASGAEEEEKYNLQFEKDMLSELLFSSSSQSDDQQKISPRVLEDKILDGLVESLMLVLYSCTSGLSLYRVNGLVVLNGAGKTFIREDRK</sequence>
<dbReference type="Pfam" id="PF00271">
    <property type="entry name" value="Helicase_C"/>
    <property type="match status" value="1"/>
</dbReference>
<dbReference type="EMBL" id="JAZDWU010000002">
    <property type="protein sequence ID" value="KAL0012085.1"/>
    <property type="molecule type" value="Genomic_DNA"/>
</dbReference>
<keyword evidence="11" id="KW-1185">Reference proteome</keyword>
<dbReference type="InterPro" id="IPR001650">
    <property type="entry name" value="Helicase_C-like"/>
</dbReference>
<dbReference type="GO" id="GO:0004386">
    <property type="term" value="F:helicase activity"/>
    <property type="evidence" value="ECO:0007669"/>
    <property type="project" value="UniProtKB-KW"/>
</dbReference>
<evidence type="ECO:0000256" key="1">
    <source>
        <dbReference type="ARBA" id="ARBA00004123"/>
    </source>
</evidence>
<dbReference type="SMART" id="SM00490">
    <property type="entry name" value="HELICc"/>
    <property type="match status" value="1"/>
</dbReference>
<dbReference type="GO" id="GO:0080188">
    <property type="term" value="P:gene silencing by siRNA-directed DNA methylation"/>
    <property type="evidence" value="ECO:0007669"/>
    <property type="project" value="InterPro"/>
</dbReference>
<evidence type="ECO:0000256" key="6">
    <source>
        <dbReference type="ARBA" id="ARBA00023242"/>
    </source>
</evidence>
<evidence type="ECO:0000256" key="4">
    <source>
        <dbReference type="ARBA" id="ARBA00022806"/>
    </source>
</evidence>
<dbReference type="CDD" id="cd18793">
    <property type="entry name" value="SF2_C_SNF"/>
    <property type="match status" value="1"/>
</dbReference>
<feature type="region of interest" description="Disordered" evidence="7">
    <location>
        <begin position="395"/>
        <end position="414"/>
    </location>
</feature>
<organism evidence="10 11">
    <name type="scientific">Lithocarpus litseifolius</name>
    <dbReference type="NCBI Taxonomy" id="425828"/>
    <lineage>
        <taxon>Eukaryota</taxon>
        <taxon>Viridiplantae</taxon>
        <taxon>Streptophyta</taxon>
        <taxon>Embryophyta</taxon>
        <taxon>Tracheophyta</taxon>
        <taxon>Spermatophyta</taxon>
        <taxon>Magnoliopsida</taxon>
        <taxon>eudicotyledons</taxon>
        <taxon>Gunneridae</taxon>
        <taxon>Pentapetalae</taxon>
        <taxon>rosids</taxon>
        <taxon>fabids</taxon>
        <taxon>Fagales</taxon>
        <taxon>Fagaceae</taxon>
        <taxon>Lithocarpus</taxon>
    </lineage>
</organism>
<dbReference type="Gene3D" id="3.40.50.300">
    <property type="entry name" value="P-loop containing nucleotide triphosphate hydrolases"/>
    <property type="match status" value="1"/>
</dbReference>
<dbReference type="Proteomes" id="UP001459277">
    <property type="component" value="Unassembled WGS sequence"/>
</dbReference>
<keyword evidence="5" id="KW-0067">ATP-binding</keyword>
<evidence type="ECO:0000259" key="8">
    <source>
        <dbReference type="PROSITE" id="PS51192"/>
    </source>
</evidence>
<dbReference type="GO" id="GO:0016787">
    <property type="term" value="F:hydrolase activity"/>
    <property type="evidence" value="ECO:0007669"/>
    <property type="project" value="UniProtKB-KW"/>
</dbReference>
<dbReference type="GO" id="GO:0005634">
    <property type="term" value="C:nucleus"/>
    <property type="evidence" value="ECO:0007669"/>
    <property type="project" value="UniProtKB-SubCell"/>
</dbReference>
<dbReference type="PANTHER" id="PTHR45821">
    <property type="entry name" value="SNF2 DOMAIN-CONTAINING PROTEIN CLASSY 2-RELATED"/>
    <property type="match status" value="1"/>
</dbReference>
<evidence type="ECO:0000256" key="2">
    <source>
        <dbReference type="ARBA" id="ARBA00022741"/>
    </source>
</evidence>
<dbReference type="AlphaFoldDB" id="A0AAW2DS67"/>
<evidence type="ECO:0000313" key="10">
    <source>
        <dbReference type="EMBL" id="KAL0012085.1"/>
    </source>
</evidence>
<keyword evidence="3" id="KW-0378">Hydrolase</keyword>
<accession>A0AAW2DS67</accession>
<keyword evidence="2" id="KW-0547">Nucleotide-binding</keyword>
<keyword evidence="4" id="KW-0347">Helicase</keyword>
<protein>
    <submittedName>
        <fullName evidence="10">Uncharacterized protein</fullName>
    </submittedName>
</protein>
<feature type="domain" description="Helicase ATP-binding" evidence="8">
    <location>
        <begin position="463"/>
        <end position="636"/>
    </location>
</feature>
<dbReference type="InterPro" id="IPR027417">
    <property type="entry name" value="P-loop_NTPase"/>
</dbReference>
<gene>
    <name evidence="10" type="ORF">SO802_007193</name>
</gene>
<name>A0AAW2DS67_9ROSI</name>
<keyword evidence="6" id="KW-0539">Nucleus</keyword>
<feature type="compositionally biased region" description="Basic and acidic residues" evidence="7">
    <location>
        <begin position="395"/>
        <end position="404"/>
    </location>
</feature>
<comment type="subcellular location">
    <subcellularLocation>
        <location evidence="1">Nucleus</location>
    </subcellularLocation>
</comment>
<feature type="region of interest" description="Disordered" evidence="7">
    <location>
        <begin position="212"/>
        <end position="231"/>
    </location>
</feature>
<dbReference type="PROSITE" id="PS51192">
    <property type="entry name" value="HELICASE_ATP_BIND_1"/>
    <property type="match status" value="1"/>
</dbReference>
<dbReference type="SMART" id="SM00487">
    <property type="entry name" value="DEXDc"/>
    <property type="match status" value="1"/>
</dbReference>
<dbReference type="PANTHER" id="PTHR45821:SF5">
    <property type="entry name" value="SNF2 DOMAIN-CONTAINING PROTEIN CLASSY 4"/>
    <property type="match status" value="1"/>
</dbReference>
<comment type="caution">
    <text evidence="10">The sequence shown here is derived from an EMBL/GenBank/DDBJ whole genome shotgun (WGS) entry which is preliminary data.</text>
</comment>
<evidence type="ECO:0000313" key="11">
    <source>
        <dbReference type="Proteomes" id="UP001459277"/>
    </source>
</evidence>
<dbReference type="InterPro" id="IPR014001">
    <property type="entry name" value="Helicase_ATP-bd"/>
</dbReference>
<feature type="domain" description="Helicase C-terminal" evidence="9">
    <location>
        <begin position="771"/>
        <end position="928"/>
    </location>
</feature>
<dbReference type="SUPFAM" id="SSF52540">
    <property type="entry name" value="P-loop containing nucleoside triphosphate hydrolases"/>
    <property type="match status" value="2"/>
</dbReference>
<evidence type="ECO:0000256" key="3">
    <source>
        <dbReference type="ARBA" id="ARBA00022801"/>
    </source>
</evidence>
<dbReference type="GO" id="GO:0005524">
    <property type="term" value="F:ATP binding"/>
    <property type="evidence" value="ECO:0007669"/>
    <property type="project" value="UniProtKB-KW"/>
</dbReference>
<dbReference type="InterPro" id="IPR000330">
    <property type="entry name" value="SNF2_N"/>
</dbReference>
<dbReference type="Gene3D" id="3.40.50.10810">
    <property type="entry name" value="Tandem AAA-ATPase domain"/>
    <property type="match status" value="1"/>
</dbReference>
<feature type="region of interest" description="Disordered" evidence="7">
    <location>
        <begin position="244"/>
        <end position="305"/>
    </location>
</feature>
<dbReference type="InterPro" id="IPR049730">
    <property type="entry name" value="SNF2/RAD54-like_C"/>
</dbReference>
<proteinExistence type="predicted"/>
<evidence type="ECO:0000256" key="7">
    <source>
        <dbReference type="SAM" id="MobiDB-lite"/>
    </source>
</evidence>